<dbReference type="EMBL" id="FCOF02000017">
    <property type="protein sequence ID" value="SAK72569.1"/>
    <property type="molecule type" value="Genomic_DNA"/>
</dbReference>
<organism evidence="1 2">
    <name type="scientific">Caballeronia catudaia</name>
    <dbReference type="NCBI Taxonomy" id="1777136"/>
    <lineage>
        <taxon>Bacteria</taxon>
        <taxon>Pseudomonadati</taxon>
        <taxon>Pseudomonadota</taxon>
        <taxon>Betaproteobacteria</taxon>
        <taxon>Burkholderiales</taxon>
        <taxon>Burkholderiaceae</taxon>
        <taxon>Caballeronia</taxon>
    </lineage>
</organism>
<proteinExistence type="predicted"/>
<evidence type="ECO:0000313" key="2">
    <source>
        <dbReference type="Proteomes" id="UP000054870"/>
    </source>
</evidence>
<accession>A0A158BR34</accession>
<comment type="caution">
    <text evidence="1">The sequence shown here is derived from an EMBL/GenBank/DDBJ whole genome shotgun (WGS) entry which is preliminary data.</text>
</comment>
<gene>
    <name evidence="1" type="ORF">AWB75_03904</name>
</gene>
<evidence type="ECO:0008006" key="3">
    <source>
        <dbReference type="Google" id="ProtNLM"/>
    </source>
</evidence>
<name>A0A158BR34_9BURK</name>
<dbReference type="AlphaFoldDB" id="A0A158BR34"/>
<reference evidence="1" key="1">
    <citation type="submission" date="2016-01" db="EMBL/GenBank/DDBJ databases">
        <authorList>
            <person name="Peeters C."/>
        </authorList>
    </citation>
    <scope>NUCLEOTIDE SEQUENCE [LARGE SCALE GENOMIC DNA]</scope>
    <source>
        <strain evidence="1">LMG 29318</strain>
    </source>
</reference>
<evidence type="ECO:0000313" key="1">
    <source>
        <dbReference type="EMBL" id="SAK72569.1"/>
    </source>
</evidence>
<protein>
    <recommendedName>
        <fullName evidence="3">Antitoxin Xre/MbcA/ParS-like toxin-binding domain-containing protein</fullName>
    </recommendedName>
</protein>
<sequence>MALLDIPDEELGRLIKNRVWEIVGVATILNLDIQSMRDEEERLRKRANRISKLRTSHDDLTQSALEGSGHSSLVREGKLLRTQDYCKATGITEKKLNKYLESARIFSVEMAQETYIPAFFLSSLIHRDDFEKVIRRLGVATSGLEKWHFFTTPVADLGGSTPLQLLAIKDVTAVAKAAGGFAKQKASRPPKL</sequence>
<dbReference type="Proteomes" id="UP000054870">
    <property type="component" value="Unassembled WGS sequence"/>
</dbReference>
<keyword evidence="2" id="KW-1185">Reference proteome</keyword>